<dbReference type="Proteomes" id="UP001214628">
    <property type="component" value="Chromosome 4"/>
</dbReference>
<evidence type="ECO:0000256" key="1">
    <source>
        <dbReference type="SAM" id="Phobius"/>
    </source>
</evidence>
<dbReference type="CDD" id="cd03426">
    <property type="entry name" value="NUDIX_CoAse_Nudt7"/>
    <property type="match status" value="1"/>
</dbReference>
<accession>A0AAF0JF72</accession>
<proteinExistence type="predicted"/>
<dbReference type="InterPro" id="IPR015797">
    <property type="entry name" value="NUDIX_hydrolase-like_dom_sf"/>
</dbReference>
<sequence>MSQSLLAYLQYGLIRIATIPPRVLASPPSQPRRASVALILRVRPSAEDEPWLKAKWQQGEVKEEDAHYFPSMTQQDANGTLSIEARLRHFFSLPWVQRGTAELLFIKRAVRENDQWSSHVAFPGGRRDEEDESGLYTAMRETWEEVGLDLAEKEFLQVGHLEDREITSSLGKRLLMILSPYVFLQLSPFSETPHLQASEVESIQWVELNRLFTPSPQWGSIHMDFARHAPRNSAIRWVLTLLIGKMTFRCIELPNRPMAIAGGDDQLNKLNAEQNTATNFPSDDEQDSTRLLSKTEQDYLAQCTPHLQLWGLTLGMTLDFLAHMATYQMQSAAEHERSKTVFQRLLSYTPSSWVLAEPDLPAHTRLAPSIVEVFPHFSYPDVNFWIWVFGWRYRVILRGWRRSLGTEMERRAHWSGLALAAFYSSVRRALVVTLVLRAVGLVGMTGYLSTLLWRHYSGRRRIA</sequence>
<evidence type="ECO:0000259" key="2">
    <source>
        <dbReference type="PROSITE" id="PS51462"/>
    </source>
</evidence>
<reference evidence="3" key="1">
    <citation type="submission" date="2023-02" db="EMBL/GenBank/DDBJ databases">
        <title>Mating type loci evolution in Malassezia.</title>
        <authorList>
            <person name="Coelho M.A."/>
        </authorList>
    </citation>
    <scope>NUCLEOTIDE SEQUENCE</scope>
    <source>
        <strain evidence="3">CBS 14136</strain>
    </source>
</reference>
<feature type="transmembrane region" description="Helical" evidence="1">
    <location>
        <begin position="429"/>
        <end position="453"/>
    </location>
</feature>
<protein>
    <recommendedName>
        <fullName evidence="2">Nudix hydrolase domain-containing protein</fullName>
    </recommendedName>
</protein>
<dbReference type="PROSITE" id="PS51462">
    <property type="entry name" value="NUDIX"/>
    <property type="match status" value="1"/>
</dbReference>
<dbReference type="AlphaFoldDB" id="A0AAF0JF72"/>
<dbReference type="Gene3D" id="3.90.79.10">
    <property type="entry name" value="Nucleoside Triphosphate Pyrophosphohydrolase"/>
    <property type="match status" value="1"/>
</dbReference>
<evidence type="ECO:0000313" key="3">
    <source>
        <dbReference type="EMBL" id="WFD44114.1"/>
    </source>
</evidence>
<dbReference type="PANTHER" id="PTHR12992:SF44">
    <property type="entry name" value="NUDIX HYDROLASE DOMAIN-CONTAINING PROTEIN"/>
    <property type="match status" value="1"/>
</dbReference>
<dbReference type="InterPro" id="IPR045121">
    <property type="entry name" value="CoAse"/>
</dbReference>
<dbReference type="InterPro" id="IPR000086">
    <property type="entry name" value="NUDIX_hydrolase_dom"/>
</dbReference>
<keyword evidence="1" id="KW-1133">Transmembrane helix</keyword>
<dbReference type="GO" id="GO:0010945">
    <property type="term" value="F:coenzyme A diphosphatase activity"/>
    <property type="evidence" value="ECO:0007669"/>
    <property type="project" value="InterPro"/>
</dbReference>
<gene>
    <name evidence="3" type="ORF">MPSI1_002779</name>
</gene>
<name>A0AAF0JF72_9BASI</name>
<feature type="domain" description="Nudix hydrolase" evidence="2">
    <location>
        <begin position="86"/>
        <end position="239"/>
    </location>
</feature>
<keyword evidence="1" id="KW-0472">Membrane</keyword>
<dbReference type="PANTHER" id="PTHR12992">
    <property type="entry name" value="NUDIX HYDROLASE"/>
    <property type="match status" value="1"/>
</dbReference>
<dbReference type="Pfam" id="PF00293">
    <property type="entry name" value="NUDIX"/>
    <property type="match status" value="1"/>
</dbReference>
<dbReference type="SUPFAM" id="SSF55811">
    <property type="entry name" value="Nudix"/>
    <property type="match status" value="1"/>
</dbReference>
<keyword evidence="4" id="KW-1185">Reference proteome</keyword>
<dbReference type="EMBL" id="CP118378">
    <property type="protein sequence ID" value="WFD44114.1"/>
    <property type="molecule type" value="Genomic_DNA"/>
</dbReference>
<organism evidence="3 4">
    <name type="scientific">Malassezia psittaci</name>
    <dbReference type="NCBI Taxonomy" id="1821823"/>
    <lineage>
        <taxon>Eukaryota</taxon>
        <taxon>Fungi</taxon>
        <taxon>Dikarya</taxon>
        <taxon>Basidiomycota</taxon>
        <taxon>Ustilaginomycotina</taxon>
        <taxon>Malasseziomycetes</taxon>
        <taxon>Malasseziales</taxon>
        <taxon>Malasseziaceae</taxon>
        <taxon>Malassezia</taxon>
    </lineage>
</organism>
<keyword evidence="1" id="KW-0812">Transmembrane</keyword>
<evidence type="ECO:0000313" key="4">
    <source>
        <dbReference type="Proteomes" id="UP001214628"/>
    </source>
</evidence>